<evidence type="ECO:0000313" key="4">
    <source>
        <dbReference type="Proteomes" id="UP000629870"/>
    </source>
</evidence>
<dbReference type="Proteomes" id="UP000313988">
    <property type="component" value="Unassembled WGS sequence"/>
</dbReference>
<dbReference type="OrthoDB" id="9799912at2"/>
<accession>A0A5C4XUZ7</accession>
<comment type="caution">
    <text evidence="2">The sequence shown here is derived from an EMBL/GenBank/DDBJ whole genome shotgun (WGS) entry which is preliminary data.</text>
</comment>
<dbReference type="InterPro" id="IPR018669">
    <property type="entry name" value="Toxin_HigB"/>
</dbReference>
<dbReference type="Pfam" id="PF09907">
    <property type="entry name" value="HigB_toxin"/>
    <property type="match status" value="1"/>
</dbReference>
<evidence type="ECO:0000313" key="2">
    <source>
        <dbReference type="EMBL" id="TNM67042.1"/>
    </source>
</evidence>
<dbReference type="GO" id="GO:0003723">
    <property type="term" value="F:RNA binding"/>
    <property type="evidence" value="ECO:0007669"/>
    <property type="project" value="InterPro"/>
</dbReference>
<evidence type="ECO:0000313" key="1">
    <source>
        <dbReference type="EMBL" id="MBB6018630.1"/>
    </source>
</evidence>
<proteinExistence type="predicted"/>
<sequence>MNVLAKKTLLQFAAQYPEAHVALLTWFDLASKAEFTSFAEVRAVFPTASWVGPEYIVFNIKGNHFRLIATVDFTFRKIRVKEFMRHSEYDRWKP</sequence>
<dbReference type="GO" id="GO:0110001">
    <property type="term" value="C:toxin-antitoxin complex"/>
    <property type="evidence" value="ECO:0007669"/>
    <property type="project" value="InterPro"/>
</dbReference>
<gene>
    <name evidence="2" type="ORF">FHR04_18920</name>
    <name evidence="1" type="ORF">HNQ04_003911</name>
</gene>
<dbReference type="EMBL" id="JACHEW010000036">
    <property type="protein sequence ID" value="MBB6018630.1"/>
    <property type="molecule type" value="Genomic_DNA"/>
</dbReference>
<dbReference type="AlphaFoldDB" id="A0A5C4XUZ7"/>
<keyword evidence="1" id="KW-0378">Hydrolase</keyword>
<dbReference type="GO" id="GO:0004519">
    <property type="term" value="F:endonuclease activity"/>
    <property type="evidence" value="ECO:0007669"/>
    <property type="project" value="InterPro"/>
</dbReference>
<evidence type="ECO:0000313" key="3">
    <source>
        <dbReference type="Proteomes" id="UP000313988"/>
    </source>
</evidence>
<reference evidence="2 3" key="1">
    <citation type="submission" date="2019-06" db="EMBL/GenBank/DDBJ databases">
        <title>Genome sequence of Deinococcus radiopugnans ATCC 19172.</title>
        <authorList>
            <person name="Maclea K.S."/>
            <person name="Maynard C.R."/>
        </authorList>
    </citation>
    <scope>NUCLEOTIDE SEQUENCE [LARGE SCALE GENOMIC DNA]</scope>
    <source>
        <strain evidence="2 3">ATCC 19172</strain>
    </source>
</reference>
<dbReference type="EC" id="3.1.-.-" evidence="1"/>
<organism evidence="2 3">
    <name type="scientific">Deinococcus radiopugnans ATCC 19172</name>
    <dbReference type="NCBI Taxonomy" id="585398"/>
    <lineage>
        <taxon>Bacteria</taxon>
        <taxon>Thermotogati</taxon>
        <taxon>Deinococcota</taxon>
        <taxon>Deinococci</taxon>
        <taxon>Deinococcales</taxon>
        <taxon>Deinococcaceae</taxon>
        <taxon>Deinococcus</taxon>
    </lineage>
</organism>
<dbReference type="RefSeq" id="WP_139404759.1">
    <property type="nucleotide sequence ID" value="NZ_JACHEW010000036.1"/>
</dbReference>
<dbReference type="EMBL" id="VDMO01000034">
    <property type="protein sequence ID" value="TNM67042.1"/>
    <property type="molecule type" value="Genomic_DNA"/>
</dbReference>
<keyword evidence="4" id="KW-1185">Reference proteome</keyword>
<dbReference type="GO" id="GO:0016787">
    <property type="term" value="F:hydrolase activity"/>
    <property type="evidence" value="ECO:0007669"/>
    <property type="project" value="UniProtKB-KW"/>
</dbReference>
<dbReference type="Proteomes" id="UP000629870">
    <property type="component" value="Unassembled WGS sequence"/>
</dbReference>
<protein>
    <submittedName>
        <fullName evidence="2">Type II toxin-antitoxin system HigB family toxin</fullName>
    </submittedName>
    <submittedName>
        <fullName evidence="1">mRNA interferase HigB</fullName>
        <ecNumber evidence="1">3.1.-.-</ecNumber>
    </submittedName>
</protein>
<reference evidence="1 4" key="2">
    <citation type="submission" date="2020-08" db="EMBL/GenBank/DDBJ databases">
        <title>Genomic Encyclopedia of Type Strains, Phase IV (KMG-IV): sequencing the most valuable type-strain genomes for metagenomic binning, comparative biology and taxonomic classification.</title>
        <authorList>
            <person name="Goeker M."/>
        </authorList>
    </citation>
    <scope>NUCLEOTIDE SEQUENCE [LARGE SCALE GENOMIC DNA]</scope>
    <source>
        <strain evidence="1 4">DSM 12027</strain>
    </source>
</reference>
<name>A0A5C4XUZ7_9DEIO</name>